<evidence type="ECO:0000313" key="6">
    <source>
        <dbReference type="Proteomes" id="UP001253545"/>
    </source>
</evidence>
<evidence type="ECO:0000313" key="5">
    <source>
        <dbReference type="EMBL" id="MDT0593379.1"/>
    </source>
</evidence>
<dbReference type="Pfam" id="PF00160">
    <property type="entry name" value="Pro_isomerase"/>
    <property type="match status" value="1"/>
</dbReference>
<dbReference type="PANTHER" id="PTHR43246">
    <property type="entry name" value="PEPTIDYL-PROLYL CIS-TRANS ISOMERASE CYP38, CHLOROPLASTIC"/>
    <property type="match status" value="1"/>
</dbReference>
<proteinExistence type="inferred from homology"/>
<keyword evidence="2 3" id="KW-0413">Isomerase</keyword>
<feature type="signal peptide" evidence="3">
    <location>
        <begin position="1"/>
        <end position="21"/>
    </location>
</feature>
<sequence length="211" mass="24117">MQKYCWILLFSLLTITGELHAQARQKPKLEAPIGAAIQKDNYYPRVKMETSEGDIVVELNRAKAPLTTNNFLTYVKQGEYDNTLFHRIIVDYIVQGGGYDPEYKDKKENFKIINESGNGLKNEMYSVAMARMGDPHSAKRQFFFNMGENKNLDPGRRWGYAVFGMVMEGHEVLDKISAVETHTHPELGFIDAPIENIILKRVSILPDPNFE</sequence>
<dbReference type="Proteomes" id="UP001253545">
    <property type="component" value="Unassembled WGS sequence"/>
</dbReference>
<protein>
    <recommendedName>
        <fullName evidence="3">Peptidyl-prolyl cis-trans isomerase</fullName>
        <shortName evidence="3">PPIase</shortName>
        <ecNumber evidence="3">5.2.1.8</ecNumber>
    </recommendedName>
</protein>
<dbReference type="InterPro" id="IPR002130">
    <property type="entry name" value="Cyclophilin-type_PPIase_dom"/>
</dbReference>
<comment type="similarity">
    <text evidence="3">Belongs to the cyclophilin-type PPIase family.</text>
</comment>
<gene>
    <name evidence="5" type="ORF">RM552_00810</name>
</gene>
<evidence type="ECO:0000256" key="2">
    <source>
        <dbReference type="ARBA" id="ARBA00023235"/>
    </source>
</evidence>
<dbReference type="PROSITE" id="PS50072">
    <property type="entry name" value="CSA_PPIASE_2"/>
    <property type="match status" value="1"/>
</dbReference>
<comment type="function">
    <text evidence="3">PPIases accelerate the folding of proteins. It catalyzes the cis-trans isomerization of proline imidic peptide bonds in oligopeptides.</text>
</comment>
<comment type="caution">
    <text evidence="5">The sequence shown here is derived from an EMBL/GenBank/DDBJ whole genome shotgun (WGS) entry which is preliminary data.</text>
</comment>
<keyword evidence="1 3" id="KW-0697">Rotamase</keyword>
<accession>A0ABU2ZM08</accession>
<evidence type="ECO:0000259" key="4">
    <source>
        <dbReference type="PROSITE" id="PS50072"/>
    </source>
</evidence>
<feature type="domain" description="PPIase cyclophilin-type" evidence="4">
    <location>
        <begin position="42"/>
        <end position="204"/>
    </location>
</feature>
<evidence type="ECO:0000256" key="3">
    <source>
        <dbReference type="RuleBase" id="RU363019"/>
    </source>
</evidence>
<dbReference type="EC" id="5.2.1.8" evidence="3"/>
<evidence type="ECO:0000256" key="1">
    <source>
        <dbReference type="ARBA" id="ARBA00023110"/>
    </source>
</evidence>
<name>A0ABU2ZM08_9ALTE</name>
<dbReference type="InterPro" id="IPR044665">
    <property type="entry name" value="E_coli_cyclophilin_A-like"/>
</dbReference>
<keyword evidence="6" id="KW-1185">Reference proteome</keyword>
<dbReference type="Gene3D" id="2.40.100.10">
    <property type="entry name" value="Cyclophilin-like"/>
    <property type="match status" value="1"/>
</dbReference>
<dbReference type="RefSeq" id="WP_311366900.1">
    <property type="nucleotide sequence ID" value="NZ_JAVRHX010000001.1"/>
</dbReference>
<feature type="chain" id="PRO_5044960847" description="Peptidyl-prolyl cis-trans isomerase" evidence="3">
    <location>
        <begin position="22"/>
        <end position="211"/>
    </location>
</feature>
<dbReference type="PRINTS" id="PR00153">
    <property type="entry name" value="CSAPPISMRASE"/>
</dbReference>
<dbReference type="EMBL" id="JAVRHX010000001">
    <property type="protein sequence ID" value="MDT0593379.1"/>
    <property type="molecule type" value="Genomic_DNA"/>
</dbReference>
<dbReference type="SUPFAM" id="SSF50891">
    <property type="entry name" value="Cyclophilin-like"/>
    <property type="match status" value="1"/>
</dbReference>
<organism evidence="5 6">
    <name type="scientific">Glaciecola petra</name>
    <dbReference type="NCBI Taxonomy" id="3075602"/>
    <lineage>
        <taxon>Bacteria</taxon>
        <taxon>Pseudomonadati</taxon>
        <taxon>Pseudomonadota</taxon>
        <taxon>Gammaproteobacteria</taxon>
        <taxon>Alteromonadales</taxon>
        <taxon>Alteromonadaceae</taxon>
        <taxon>Glaciecola</taxon>
    </lineage>
</organism>
<reference evidence="5 6" key="1">
    <citation type="submission" date="2023-09" db="EMBL/GenBank/DDBJ databases">
        <authorList>
            <person name="Rey-Velasco X."/>
        </authorList>
    </citation>
    <scope>NUCLEOTIDE SEQUENCE [LARGE SCALE GENOMIC DNA]</scope>
    <source>
        <strain evidence="5 6">P117</strain>
    </source>
</reference>
<dbReference type="GO" id="GO:0003755">
    <property type="term" value="F:peptidyl-prolyl cis-trans isomerase activity"/>
    <property type="evidence" value="ECO:0007669"/>
    <property type="project" value="UniProtKB-EC"/>
</dbReference>
<dbReference type="InterPro" id="IPR029000">
    <property type="entry name" value="Cyclophilin-like_dom_sf"/>
</dbReference>
<comment type="catalytic activity">
    <reaction evidence="3">
        <text>[protein]-peptidylproline (omega=180) = [protein]-peptidylproline (omega=0)</text>
        <dbReference type="Rhea" id="RHEA:16237"/>
        <dbReference type="Rhea" id="RHEA-COMP:10747"/>
        <dbReference type="Rhea" id="RHEA-COMP:10748"/>
        <dbReference type="ChEBI" id="CHEBI:83833"/>
        <dbReference type="ChEBI" id="CHEBI:83834"/>
        <dbReference type="EC" id="5.2.1.8"/>
    </reaction>
</comment>
<keyword evidence="3" id="KW-0732">Signal</keyword>